<accession>A0A3P6QI80</accession>
<reference evidence="1 2" key="1">
    <citation type="submission" date="2018-11" db="EMBL/GenBank/DDBJ databases">
        <authorList>
            <consortium name="Pathogen Informatics"/>
        </authorList>
    </citation>
    <scope>NUCLEOTIDE SEQUENCE [LARGE SCALE GENOMIC DNA]</scope>
</reference>
<keyword evidence="2" id="KW-1185">Reference proteome</keyword>
<evidence type="ECO:0000313" key="1">
    <source>
        <dbReference type="EMBL" id="VDK50976.1"/>
    </source>
</evidence>
<dbReference type="Proteomes" id="UP000271889">
    <property type="component" value="Unassembled WGS sequence"/>
</dbReference>
<dbReference type="EMBL" id="UYRV01004016">
    <property type="protein sequence ID" value="VDK50976.1"/>
    <property type="molecule type" value="Genomic_DNA"/>
</dbReference>
<gene>
    <name evidence="1" type="ORF">CGOC_LOCUS1933</name>
</gene>
<evidence type="ECO:0000313" key="2">
    <source>
        <dbReference type="Proteomes" id="UP000271889"/>
    </source>
</evidence>
<sequence>MVINADVEPQRPVLATAVAVMQPNYSTFTNPAMSAGPPDLLDIPGKRATFTSGSEEEIRLGSRVTFNDQSVNIEGIDFQMNEVRRCKSCTVMLVDEERWRLRMCPALRAYFKRFHSQRDLTICQCLQMQHLRNTNA</sequence>
<dbReference type="OrthoDB" id="10396109at2759"/>
<organism evidence="1 2">
    <name type="scientific">Cylicostephanus goldi</name>
    <name type="common">Nematode worm</name>
    <dbReference type="NCBI Taxonomy" id="71465"/>
    <lineage>
        <taxon>Eukaryota</taxon>
        <taxon>Metazoa</taxon>
        <taxon>Ecdysozoa</taxon>
        <taxon>Nematoda</taxon>
        <taxon>Chromadorea</taxon>
        <taxon>Rhabditida</taxon>
        <taxon>Rhabditina</taxon>
        <taxon>Rhabditomorpha</taxon>
        <taxon>Strongyloidea</taxon>
        <taxon>Strongylidae</taxon>
        <taxon>Cylicostephanus</taxon>
    </lineage>
</organism>
<proteinExistence type="predicted"/>
<name>A0A3P6QI80_CYLGO</name>
<dbReference type="AlphaFoldDB" id="A0A3P6QI80"/>
<protein>
    <submittedName>
        <fullName evidence="1">Uncharacterized protein</fullName>
    </submittedName>
</protein>